<name>B9Y2M4_9FIRM</name>
<organism evidence="1 2">
    <name type="scientific">Holdemania filiformis DSM 12042</name>
    <dbReference type="NCBI Taxonomy" id="545696"/>
    <lineage>
        <taxon>Bacteria</taxon>
        <taxon>Bacillati</taxon>
        <taxon>Bacillota</taxon>
        <taxon>Erysipelotrichia</taxon>
        <taxon>Erysipelotrichales</taxon>
        <taxon>Erysipelotrichaceae</taxon>
        <taxon>Holdemania</taxon>
    </lineage>
</organism>
<dbReference type="AlphaFoldDB" id="B9Y2M4"/>
<reference evidence="1 2" key="2">
    <citation type="submission" date="2009-02" db="EMBL/GenBank/DDBJ databases">
        <title>Draft genome sequence of Holdemania filiformis DSM 12042.</title>
        <authorList>
            <person name="Sudarsanam P."/>
            <person name="Ley R."/>
            <person name="Guruge J."/>
            <person name="Turnbaugh P.J."/>
            <person name="Mahowald M."/>
            <person name="Liep D."/>
            <person name="Gordon J."/>
        </authorList>
    </citation>
    <scope>NUCLEOTIDE SEQUENCE [LARGE SCALE GENOMIC DNA]</scope>
    <source>
        <strain evidence="1 2">DSM 12042</strain>
    </source>
</reference>
<reference evidence="1 2" key="1">
    <citation type="submission" date="2008-12" db="EMBL/GenBank/DDBJ databases">
        <authorList>
            <person name="Fulton L."/>
            <person name="Clifton S."/>
            <person name="Fulton B."/>
            <person name="Xu J."/>
            <person name="Minx P."/>
            <person name="Pepin K.H."/>
            <person name="Johnson M."/>
            <person name="Bhonagiri V."/>
            <person name="Nash W.E."/>
            <person name="Mardis E.R."/>
            <person name="Wilson R.K."/>
        </authorList>
    </citation>
    <scope>NUCLEOTIDE SEQUENCE [LARGE SCALE GENOMIC DNA]</scope>
    <source>
        <strain evidence="1 2">DSM 12042</strain>
    </source>
</reference>
<evidence type="ECO:0000313" key="1">
    <source>
        <dbReference type="EMBL" id="EEF69757.1"/>
    </source>
</evidence>
<accession>B9Y2M4</accession>
<dbReference type="Proteomes" id="UP000005950">
    <property type="component" value="Unassembled WGS sequence"/>
</dbReference>
<proteinExistence type="predicted"/>
<evidence type="ECO:0000313" key="2">
    <source>
        <dbReference type="Proteomes" id="UP000005950"/>
    </source>
</evidence>
<gene>
    <name evidence="1" type="ORF">HOLDEFILI_00049</name>
</gene>
<sequence>MKVFFSLLLKNRSLSVLRPIGLGSLNPHLIMNGISVPRNSSCCRCGSLPLHQFLPLPAIPHKNRSGFRCGCLLS</sequence>
<dbReference type="EMBL" id="ACCF01000003">
    <property type="protein sequence ID" value="EEF69757.1"/>
    <property type="molecule type" value="Genomic_DNA"/>
</dbReference>
<comment type="caution">
    <text evidence="1">The sequence shown here is derived from an EMBL/GenBank/DDBJ whole genome shotgun (WGS) entry which is preliminary data.</text>
</comment>
<dbReference type="HOGENOM" id="CLU_2682797_0_0_9"/>
<protein>
    <submittedName>
        <fullName evidence="1">Uncharacterized protein</fullName>
    </submittedName>
</protein>